<dbReference type="PANTHER" id="PTHR42902:SF1">
    <property type="entry name" value="MALATE SYNTHASE 1-RELATED"/>
    <property type="match status" value="1"/>
</dbReference>
<dbReference type="GO" id="GO:0005737">
    <property type="term" value="C:cytoplasm"/>
    <property type="evidence" value="ECO:0007669"/>
    <property type="project" value="TreeGrafter"/>
</dbReference>
<comment type="similarity">
    <text evidence="1">Belongs to the malate synthase family.</text>
</comment>
<comment type="catalytic activity">
    <reaction evidence="6">
        <text>glyoxylate + acetyl-CoA + H2O = (S)-malate + CoA + H(+)</text>
        <dbReference type="Rhea" id="RHEA:18181"/>
        <dbReference type="ChEBI" id="CHEBI:15377"/>
        <dbReference type="ChEBI" id="CHEBI:15378"/>
        <dbReference type="ChEBI" id="CHEBI:15589"/>
        <dbReference type="ChEBI" id="CHEBI:36655"/>
        <dbReference type="ChEBI" id="CHEBI:57287"/>
        <dbReference type="ChEBI" id="CHEBI:57288"/>
        <dbReference type="EC" id="2.3.3.9"/>
    </reaction>
</comment>
<dbReference type="PANTHER" id="PTHR42902">
    <property type="entry name" value="MALATE SYNTHASE"/>
    <property type="match status" value="1"/>
</dbReference>
<keyword evidence="5 11" id="KW-0808">Transferase</keyword>
<gene>
    <name evidence="11" type="primary">aceB</name>
    <name evidence="11" type="ORF">MD483_07380</name>
</gene>
<evidence type="ECO:0000256" key="3">
    <source>
        <dbReference type="ARBA" id="ARBA00022435"/>
    </source>
</evidence>
<dbReference type="EMBL" id="JAKRRX010000030">
    <property type="protein sequence ID" value="MCW8333643.1"/>
    <property type="molecule type" value="Genomic_DNA"/>
</dbReference>
<keyword evidence="3" id="KW-0329">Glyoxylate bypass</keyword>
<evidence type="ECO:0000259" key="8">
    <source>
        <dbReference type="Pfam" id="PF01274"/>
    </source>
</evidence>
<dbReference type="InterPro" id="IPR048355">
    <property type="entry name" value="MS_C"/>
</dbReference>
<dbReference type="Proteomes" id="UP001155586">
    <property type="component" value="Unassembled WGS sequence"/>
</dbReference>
<dbReference type="CDD" id="cd00727">
    <property type="entry name" value="malate_synt_A"/>
    <property type="match status" value="1"/>
</dbReference>
<dbReference type="Gene3D" id="1.20.1220.12">
    <property type="entry name" value="Malate synthase, domain III"/>
    <property type="match status" value="1"/>
</dbReference>
<name>A0A9X3HR18_9VIBR</name>
<dbReference type="Pfam" id="PF20659">
    <property type="entry name" value="MS_C"/>
    <property type="match status" value="1"/>
</dbReference>
<evidence type="ECO:0000259" key="10">
    <source>
        <dbReference type="Pfam" id="PF20659"/>
    </source>
</evidence>
<dbReference type="InterPro" id="IPR001465">
    <property type="entry name" value="Malate_synthase_TIM"/>
</dbReference>
<dbReference type="Pfam" id="PF20656">
    <property type="entry name" value="MS_N"/>
    <property type="match status" value="1"/>
</dbReference>
<sequence>MLNDVTDREADAGQNACMQVLGDTANAEYDQILSKEALAFLETLVNKFGARRDALLQTRDEKQAQFDAGALPDFRADTKAIRDDKSWKVATPPKELLDRRVEITGPVDRKMVINALNSGAKVFMCCFEDASSPTWENMVEGQINLRDANLGTISYYDDKKDKHYKLNSDPALLIARPRGLHLPEQSIQFNGQPIAGCLMDFALYFFHNYQARAKQGLGVYYYIPKLESMEEAQWWDDVFSFTEDHFGVERGTIRATVLIETLPAVFQMEEMLYAMRDHIVAMNCGRWDYIFSYIKTLKNHKDRILPDRHGIGMDKEFLNAYSQLLVRTCHERGALAMGGMSAFIPAKDPAEMERVTAKVIEDKERESRNGHDGTWVAHPALVDLAMSIFDKNLGGKPNQMDFESPTHTIDASLLLKPCSGTRDEAGVRKNIRIALYYIEAWIRGYGCVPIYGLMEDAATAEISRANIWQWIHHGVSLDDGQNFTAELFHKWLYQELDTIQQEVGDNRYAAGRFKETADLFYELSTADTFANFLTLPSYELLKGAAKA</sequence>
<evidence type="ECO:0000256" key="6">
    <source>
        <dbReference type="ARBA" id="ARBA00047918"/>
    </source>
</evidence>
<dbReference type="FunFam" id="3.20.20.360:FF:000001">
    <property type="entry name" value="Malate synthase"/>
    <property type="match status" value="1"/>
</dbReference>
<dbReference type="AlphaFoldDB" id="A0A9X3HR18"/>
<accession>A0A9X3HR18</accession>
<evidence type="ECO:0000256" key="7">
    <source>
        <dbReference type="PIRSR" id="PIRSR001363-1"/>
    </source>
</evidence>
<dbReference type="EC" id="2.3.3.9" evidence="2"/>
<keyword evidence="12" id="KW-1185">Reference proteome</keyword>
<dbReference type="InterPro" id="IPR046363">
    <property type="entry name" value="MS_N_TIM-barrel_dom"/>
</dbReference>
<dbReference type="SUPFAM" id="SSF51645">
    <property type="entry name" value="Malate synthase G"/>
    <property type="match status" value="1"/>
</dbReference>
<feature type="active site" description="Proton donor" evidence="7">
    <location>
        <position position="456"/>
    </location>
</feature>
<dbReference type="InterPro" id="IPR048356">
    <property type="entry name" value="MS_N"/>
</dbReference>
<evidence type="ECO:0000259" key="9">
    <source>
        <dbReference type="Pfam" id="PF20656"/>
    </source>
</evidence>
<dbReference type="InterPro" id="IPR006252">
    <property type="entry name" value="Malate_synthA"/>
</dbReference>
<dbReference type="RefSeq" id="WP_265687164.1">
    <property type="nucleotide sequence ID" value="NZ_JAKRRX010000030.1"/>
</dbReference>
<proteinExistence type="inferred from homology"/>
<dbReference type="GO" id="GO:0006099">
    <property type="term" value="P:tricarboxylic acid cycle"/>
    <property type="evidence" value="ECO:0007669"/>
    <property type="project" value="UniProtKB-KW"/>
</dbReference>
<keyword evidence="4" id="KW-0816">Tricarboxylic acid cycle</keyword>
<comment type="caution">
    <text evidence="11">The sequence shown here is derived from an EMBL/GenBank/DDBJ whole genome shotgun (WGS) entry which is preliminary data.</text>
</comment>
<dbReference type="PIRSF" id="PIRSF001363">
    <property type="entry name" value="Malate_synth"/>
    <property type="match status" value="1"/>
</dbReference>
<dbReference type="Pfam" id="PF01274">
    <property type="entry name" value="MS_TIM-barrel"/>
    <property type="match status" value="1"/>
</dbReference>
<protein>
    <recommendedName>
        <fullName evidence="2">malate synthase</fullName>
        <ecNumber evidence="2">2.3.3.9</ecNumber>
    </recommendedName>
</protein>
<dbReference type="GO" id="GO:0006097">
    <property type="term" value="P:glyoxylate cycle"/>
    <property type="evidence" value="ECO:0007669"/>
    <property type="project" value="UniProtKB-KW"/>
</dbReference>
<evidence type="ECO:0000313" key="12">
    <source>
        <dbReference type="Proteomes" id="UP001155586"/>
    </source>
</evidence>
<evidence type="ECO:0000256" key="2">
    <source>
        <dbReference type="ARBA" id="ARBA00012636"/>
    </source>
</evidence>
<reference evidence="11" key="1">
    <citation type="submission" date="2022-02" db="EMBL/GenBank/DDBJ databases">
        <title>Vibrio sp. nov., a new bacterium isolated from Bohai sea, China.</title>
        <authorList>
            <person name="Yuan Y."/>
        </authorList>
    </citation>
    <scope>NUCLEOTIDE SEQUENCE</scope>
    <source>
        <strain evidence="11">DBSS07</strain>
    </source>
</reference>
<feature type="domain" description="Malate synthase N-terminal" evidence="9">
    <location>
        <begin position="25"/>
        <end position="79"/>
    </location>
</feature>
<dbReference type="InterPro" id="IPR011076">
    <property type="entry name" value="Malate_synth_sf"/>
</dbReference>
<dbReference type="InterPro" id="IPR044856">
    <property type="entry name" value="Malate_synth_C_sf"/>
</dbReference>
<evidence type="ECO:0000256" key="5">
    <source>
        <dbReference type="ARBA" id="ARBA00022679"/>
    </source>
</evidence>
<feature type="domain" description="Malate synthase C-terminal" evidence="10">
    <location>
        <begin position="423"/>
        <end position="540"/>
    </location>
</feature>
<organism evidence="11 12">
    <name type="scientific">Vibrio paucivorans</name>
    <dbReference type="NCBI Taxonomy" id="2829489"/>
    <lineage>
        <taxon>Bacteria</taxon>
        <taxon>Pseudomonadati</taxon>
        <taxon>Pseudomonadota</taxon>
        <taxon>Gammaproteobacteria</taxon>
        <taxon>Vibrionales</taxon>
        <taxon>Vibrionaceae</taxon>
        <taxon>Vibrio</taxon>
    </lineage>
</organism>
<evidence type="ECO:0000256" key="1">
    <source>
        <dbReference type="ARBA" id="ARBA00006394"/>
    </source>
</evidence>
<dbReference type="NCBIfam" id="TIGR01344">
    <property type="entry name" value="malate_syn_A"/>
    <property type="match status" value="1"/>
</dbReference>
<dbReference type="Gene3D" id="3.20.20.360">
    <property type="entry name" value="Malate synthase, domain 3"/>
    <property type="match status" value="1"/>
</dbReference>
<dbReference type="GO" id="GO:0004474">
    <property type="term" value="F:malate synthase activity"/>
    <property type="evidence" value="ECO:0007669"/>
    <property type="project" value="UniProtKB-EC"/>
</dbReference>
<feature type="domain" description="Malate synthase TIM barrel" evidence="8">
    <location>
        <begin position="173"/>
        <end position="410"/>
    </location>
</feature>
<keyword evidence="11" id="KW-0012">Acyltransferase</keyword>
<evidence type="ECO:0000256" key="4">
    <source>
        <dbReference type="ARBA" id="ARBA00022532"/>
    </source>
</evidence>
<dbReference type="FunFam" id="1.20.1220.12:FF:000001">
    <property type="entry name" value="Malate synthase"/>
    <property type="match status" value="1"/>
</dbReference>
<feature type="active site" description="Proton acceptor" evidence="7">
    <location>
        <position position="176"/>
    </location>
</feature>
<evidence type="ECO:0000313" key="11">
    <source>
        <dbReference type="EMBL" id="MCW8333643.1"/>
    </source>
</evidence>